<protein>
    <submittedName>
        <fullName evidence="2">Uncharacterized protein</fullName>
    </submittedName>
</protein>
<dbReference type="AlphaFoldDB" id="A0A3B0YJZ1"/>
<sequence>MGEIGNLPPAYRILPGQPGARPGEANKEPQRKPDAEHKDRQDKRKPRKDDGSQIDEYA</sequence>
<reference evidence="2" key="1">
    <citation type="submission" date="2018-06" db="EMBL/GenBank/DDBJ databases">
        <authorList>
            <person name="Zhirakovskaya E."/>
        </authorList>
    </citation>
    <scope>NUCLEOTIDE SEQUENCE</scope>
</reference>
<gene>
    <name evidence="2" type="ORF">MNBD_GAMMA15-1045</name>
</gene>
<name>A0A3B0YJZ1_9ZZZZ</name>
<dbReference type="EMBL" id="UOFN01000073">
    <property type="protein sequence ID" value="VAW77040.1"/>
    <property type="molecule type" value="Genomic_DNA"/>
</dbReference>
<proteinExistence type="predicted"/>
<organism evidence="2">
    <name type="scientific">hydrothermal vent metagenome</name>
    <dbReference type="NCBI Taxonomy" id="652676"/>
    <lineage>
        <taxon>unclassified sequences</taxon>
        <taxon>metagenomes</taxon>
        <taxon>ecological metagenomes</taxon>
    </lineage>
</organism>
<evidence type="ECO:0000313" key="2">
    <source>
        <dbReference type="EMBL" id="VAW77040.1"/>
    </source>
</evidence>
<evidence type="ECO:0000256" key="1">
    <source>
        <dbReference type="SAM" id="MobiDB-lite"/>
    </source>
</evidence>
<feature type="compositionally biased region" description="Basic and acidic residues" evidence="1">
    <location>
        <begin position="24"/>
        <end position="51"/>
    </location>
</feature>
<feature type="region of interest" description="Disordered" evidence="1">
    <location>
        <begin position="1"/>
        <end position="58"/>
    </location>
</feature>
<accession>A0A3B0YJZ1</accession>